<evidence type="ECO:0000256" key="2">
    <source>
        <dbReference type="ARBA" id="ARBA00006386"/>
    </source>
</evidence>
<keyword evidence="9" id="KW-1185">Reference proteome</keyword>
<dbReference type="EMBL" id="AAVT01000002">
    <property type="protein sequence ID" value="EAW31686.1"/>
    <property type="molecule type" value="Genomic_DNA"/>
</dbReference>
<feature type="transmembrane region" description="Helical" evidence="7">
    <location>
        <begin position="290"/>
        <end position="314"/>
    </location>
</feature>
<dbReference type="PANTHER" id="PTHR34184">
    <property type="entry name" value="UPF0718 PROTEIN YCGR"/>
    <property type="match status" value="1"/>
</dbReference>
<keyword evidence="5 7" id="KW-1133">Transmembrane helix</keyword>
<feature type="transmembrane region" description="Helical" evidence="7">
    <location>
        <begin position="7"/>
        <end position="32"/>
    </location>
</feature>
<dbReference type="InterPro" id="IPR052923">
    <property type="entry name" value="UPF0718"/>
</dbReference>
<dbReference type="eggNOG" id="COG0701">
    <property type="taxonomic scope" value="Bacteria"/>
</dbReference>
<evidence type="ECO:0000256" key="1">
    <source>
        <dbReference type="ARBA" id="ARBA00004651"/>
    </source>
</evidence>
<evidence type="ECO:0000256" key="3">
    <source>
        <dbReference type="ARBA" id="ARBA00022475"/>
    </source>
</evidence>
<dbReference type="Proteomes" id="UP000004931">
    <property type="component" value="Unassembled WGS sequence"/>
</dbReference>
<accession>A0YAV6</accession>
<protein>
    <submittedName>
        <fullName evidence="8">Putative permease</fullName>
    </submittedName>
</protein>
<keyword evidence="3" id="KW-1003">Cell membrane</keyword>
<sequence length="373" mass="38701">MDLLLNCWLLLVTAAPWLLLGFAIAGLIHAFIPQDLMTKHLGGDGFGTMVKAAFIGAPLPLCSCGVIPAALGLRRSGASKSATVSFLVATPETGVDSVSVSYAMLGPVMAIIRPIAAVCSAIVAGALVGKETKPSDAIDGDNETETTCCGQQKPTVLRQSISSVCSPDPDPSTQPTFVDKLSTAFHFSTGKLIADTAQWLVVGIFFAAVVQTFVPTELLASYGQGILAMTVMVLVSIPMYICATASTPIAAGLLFAGVSPGSILVFMLAGPATNIATLGVVGKELGQRSLIAYLFGVVATAMVFGGALDVALAYYNIDIREGIEQHSHLVSEGLSQALAWVLVGLLARAFFNTAKSRFFTASANEPLVEEGSV</sequence>
<evidence type="ECO:0000256" key="4">
    <source>
        <dbReference type="ARBA" id="ARBA00022692"/>
    </source>
</evidence>
<evidence type="ECO:0000313" key="8">
    <source>
        <dbReference type="EMBL" id="EAW31686.1"/>
    </source>
</evidence>
<feature type="transmembrane region" description="Helical" evidence="7">
    <location>
        <begin position="196"/>
        <end position="214"/>
    </location>
</feature>
<feature type="transmembrane region" description="Helical" evidence="7">
    <location>
        <begin position="52"/>
        <end position="73"/>
    </location>
</feature>
<dbReference type="NCBIfam" id="NF033936">
    <property type="entry name" value="CuZnOut_SO0444"/>
    <property type="match status" value="1"/>
</dbReference>
<dbReference type="GO" id="GO:0005886">
    <property type="term" value="C:plasma membrane"/>
    <property type="evidence" value="ECO:0007669"/>
    <property type="project" value="UniProtKB-SubCell"/>
</dbReference>
<dbReference type="STRING" id="247633.GP2143_04530"/>
<comment type="similarity">
    <text evidence="2">Belongs to the UPF0718 family.</text>
</comment>
<gene>
    <name evidence="8" type="ORF">GP2143_04530</name>
</gene>
<feature type="transmembrane region" description="Helical" evidence="7">
    <location>
        <begin position="249"/>
        <end position="269"/>
    </location>
</feature>
<dbReference type="OrthoDB" id="9810876at2"/>
<keyword evidence="4 7" id="KW-0812">Transmembrane</keyword>
<evidence type="ECO:0000256" key="7">
    <source>
        <dbReference type="SAM" id="Phobius"/>
    </source>
</evidence>
<dbReference type="Pfam" id="PF03773">
    <property type="entry name" value="ArsP_1"/>
    <property type="match status" value="1"/>
</dbReference>
<evidence type="ECO:0000256" key="6">
    <source>
        <dbReference type="ARBA" id="ARBA00023136"/>
    </source>
</evidence>
<proteinExistence type="inferred from homology"/>
<organism evidence="8 9">
    <name type="scientific">marine gamma proteobacterium HTCC2143</name>
    <dbReference type="NCBI Taxonomy" id="247633"/>
    <lineage>
        <taxon>Bacteria</taxon>
        <taxon>Pseudomonadati</taxon>
        <taxon>Pseudomonadota</taxon>
        <taxon>Gammaproteobacteria</taxon>
        <taxon>Cellvibrionales</taxon>
        <taxon>Spongiibacteraceae</taxon>
        <taxon>BD1-7 clade</taxon>
    </lineage>
</organism>
<dbReference type="InterPro" id="IPR005524">
    <property type="entry name" value="DUF318"/>
</dbReference>
<comment type="caution">
    <text evidence="8">The sequence shown here is derived from an EMBL/GenBank/DDBJ whole genome shotgun (WGS) entry which is preliminary data.</text>
</comment>
<feature type="transmembrane region" description="Helical" evidence="7">
    <location>
        <begin position="226"/>
        <end position="243"/>
    </location>
</feature>
<evidence type="ECO:0000313" key="9">
    <source>
        <dbReference type="Proteomes" id="UP000004931"/>
    </source>
</evidence>
<comment type="subcellular location">
    <subcellularLocation>
        <location evidence="1">Cell membrane</location>
        <topology evidence="1">Multi-pass membrane protein</topology>
    </subcellularLocation>
</comment>
<dbReference type="PANTHER" id="PTHR34184:SF4">
    <property type="entry name" value="UPF0718 PROTEIN YCGR"/>
    <property type="match status" value="1"/>
</dbReference>
<feature type="transmembrane region" description="Helical" evidence="7">
    <location>
        <begin position="110"/>
        <end position="129"/>
    </location>
</feature>
<reference evidence="8 9" key="1">
    <citation type="journal article" date="2010" name="J. Bacteriol.">
        <title>Genome sequence of the oligotrophic marine Gammaproteobacterium HTCC2143, isolated from the Oregon Coast.</title>
        <authorList>
            <person name="Oh H.M."/>
            <person name="Kang I."/>
            <person name="Ferriera S."/>
            <person name="Giovannoni S.J."/>
            <person name="Cho J.C."/>
        </authorList>
    </citation>
    <scope>NUCLEOTIDE SEQUENCE [LARGE SCALE GENOMIC DNA]</scope>
    <source>
        <strain evidence="8 9">HTCC2143</strain>
    </source>
</reference>
<dbReference type="AlphaFoldDB" id="A0YAV6"/>
<evidence type="ECO:0000256" key="5">
    <source>
        <dbReference type="ARBA" id="ARBA00022989"/>
    </source>
</evidence>
<name>A0YAV6_9GAMM</name>
<keyword evidence="6 7" id="KW-0472">Membrane</keyword>